<comment type="caution">
    <text evidence="5">The sequence shown here is derived from an EMBL/GenBank/DDBJ whole genome shotgun (WGS) entry which is preliminary data.</text>
</comment>
<proteinExistence type="inferred from homology"/>
<keyword evidence="3" id="KW-0732">Signal</keyword>
<dbReference type="OrthoDB" id="975025at2"/>
<feature type="domain" description="Sulfatase N-terminal" evidence="4">
    <location>
        <begin position="34"/>
        <end position="366"/>
    </location>
</feature>
<dbReference type="Pfam" id="PF00884">
    <property type="entry name" value="Sulfatase"/>
    <property type="match status" value="1"/>
</dbReference>
<dbReference type="PANTHER" id="PTHR42693">
    <property type="entry name" value="ARYLSULFATASE FAMILY MEMBER"/>
    <property type="match status" value="1"/>
</dbReference>
<dbReference type="SUPFAM" id="SSF53649">
    <property type="entry name" value="Alkaline phosphatase-like"/>
    <property type="match status" value="1"/>
</dbReference>
<dbReference type="EMBL" id="QWGR01000015">
    <property type="protein sequence ID" value="RIJ46360.1"/>
    <property type="molecule type" value="Genomic_DNA"/>
</dbReference>
<evidence type="ECO:0000313" key="6">
    <source>
        <dbReference type="Proteomes" id="UP000265926"/>
    </source>
</evidence>
<evidence type="ECO:0000256" key="3">
    <source>
        <dbReference type="SAM" id="SignalP"/>
    </source>
</evidence>
<dbReference type="CDD" id="cd16026">
    <property type="entry name" value="GALNS_like"/>
    <property type="match status" value="1"/>
</dbReference>
<sequence length="484" mass="53970">MKMKKMRILIALLPYLLLGNSCSHTSEQETTQKPNVVLIYLDDSGYGDYEHNGNPAIKTPHITQLEQGGINFTQFYVASPACSASRYSLLTGRYPGRSGLGSWVIGPNSARHIHEDELTLAEGLKSVGYKTGMFGKWHLGSPNQNNEFSELTLPLAHGFDEWIGTNVSHDYDVSMLLKSNPQGTNPIPGYELLAKDLPSDVKASESLTGVCTEAAIDFIKRNKENPFFAYIPYNMPHLGLFVSDRYKGTSRNGVLGDVMEELDASIGKICQTLEDMGVKENTIVILSSDNGPWIRFSDQSETKYGDTRLQVGYATPFRDGKGSTWEGGHRVAGIINWPAHIKGNRNEQTPVSTLDILPTLFAITGVELPADRTIDGRDIRSLLMPEEYKNTSGEFEFLYSYADNQPSAIRKGPWKLHVRIGSQTGNNYGFEASREKPLLFQVEKDLGERIDVAEQEPEKVAEMLSDLEMLQQQIKEEGSFWDKN</sequence>
<keyword evidence="2" id="KW-0378">Hydrolase</keyword>
<accession>A0A399SRF0</accession>
<gene>
    <name evidence="5" type="ORF">D1614_19365</name>
</gene>
<protein>
    <submittedName>
        <fullName evidence="5">Arylsulfatase</fullName>
    </submittedName>
</protein>
<evidence type="ECO:0000313" key="5">
    <source>
        <dbReference type="EMBL" id="RIJ46360.1"/>
    </source>
</evidence>
<dbReference type="Gene3D" id="3.30.1120.10">
    <property type="match status" value="1"/>
</dbReference>
<dbReference type="InterPro" id="IPR050738">
    <property type="entry name" value="Sulfatase"/>
</dbReference>
<reference evidence="5 6" key="1">
    <citation type="submission" date="2018-08" db="EMBL/GenBank/DDBJ databases">
        <title>Pallidiluteibacterium maritimus gen. nov., sp. nov., isolated from coastal sediment.</title>
        <authorList>
            <person name="Zhou L.Y."/>
        </authorList>
    </citation>
    <scope>NUCLEOTIDE SEQUENCE [LARGE SCALE GENOMIC DNA]</scope>
    <source>
        <strain evidence="5 6">XSD2</strain>
    </source>
</reference>
<dbReference type="GO" id="GO:0004065">
    <property type="term" value="F:arylsulfatase activity"/>
    <property type="evidence" value="ECO:0007669"/>
    <property type="project" value="TreeGrafter"/>
</dbReference>
<name>A0A399SRF0_9BACT</name>
<feature type="chain" id="PRO_5017306271" evidence="3">
    <location>
        <begin position="27"/>
        <end position="484"/>
    </location>
</feature>
<dbReference type="PANTHER" id="PTHR42693:SF53">
    <property type="entry name" value="ENDO-4-O-SULFATASE"/>
    <property type="match status" value="1"/>
</dbReference>
<dbReference type="Gene3D" id="3.40.720.10">
    <property type="entry name" value="Alkaline Phosphatase, subunit A"/>
    <property type="match status" value="1"/>
</dbReference>
<evidence type="ECO:0000256" key="1">
    <source>
        <dbReference type="ARBA" id="ARBA00008779"/>
    </source>
</evidence>
<dbReference type="InterPro" id="IPR017850">
    <property type="entry name" value="Alkaline_phosphatase_core_sf"/>
</dbReference>
<keyword evidence="6" id="KW-1185">Reference proteome</keyword>
<dbReference type="InterPro" id="IPR000917">
    <property type="entry name" value="Sulfatase_N"/>
</dbReference>
<organism evidence="5 6">
    <name type="scientific">Maribellus luteus</name>
    <dbReference type="NCBI Taxonomy" id="2305463"/>
    <lineage>
        <taxon>Bacteria</taxon>
        <taxon>Pseudomonadati</taxon>
        <taxon>Bacteroidota</taxon>
        <taxon>Bacteroidia</taxon>
        <taxon>Marinilabiliales</taxon>
        <taxon>Prolixibacteraceae</taxon>
        <taxon>Maribellus</taxon>
    </lineage>
</organism>
<dbReference type="Pfam" id="PF14707">
    <property type="entry name" value="Sulfatase_C"/>
    <property type="match status" value="1"/>
</dbReference>
<dbReference type="AlphaFoldDB" id="A0A399SRF0"/>
<evidence type="ECO:0000259" key="4">
    <source>
        <dbReference type="Pfam" id="PF00884"/>
    </source>
</evidence>
<comment type="similarity">
    <text evidence="1">Belongs to the sulfatase family.</text>
</comment>
<evidence type="ECO:0000256" key="2">
    <source>
        <dbReference type="ARBA" id="ARBA00022801"/>
    </source>
</evidence>
<feature type="signal peptide" evidence="3">
    <location>
        <begin position="1"/>
        <end position="26"/>
    </location>
</feature>
<dbReference type="Proteomes" id="UP000265926">
    <property type="component" value="Unassembled WGS sequence"/>
</dbReference>